<evidence type="ECO:0000256" key="6">
    <source>
        <dbReference type="ARBA" id="ARBA00022692"/>
    </source>
</evidence>
<evidence type="ECO:0000256" key="2">
    <source>
        <dbReference type="ARBA" id="ARBA00007986"/>
    </source>
</evidence>
<name>A0A7S9HCV9_9ALTE</name>
<feature type="region of interest" description="Disordered" evidence="10">
    <location>
        <begin position="188"/>
        <end position="210"/>
    </location>
</feature>
<dbReference type="Proteomes" id="UP000595095">
    <property type="component" value="Chromosome"/>
</dbReference>
<keyword evidence="14" id="KW-1185">Reference proteome</keyword>
<dbReference type="InterPro" id="IPR024961">
    <property type="entry name" value="T2SS_GspC_N"/>
</dbReference>
<keyword evidence="8 11" id="KW-1133">Transmembrane helix</keyword>
<evidence type="ECO:0000256" key="5">
    <source>
        <dbReference type="ARBA" id="ARBA00022519"/>
    </source>
</evidence>
<evidence type="ECO:0000256" key="3">
    <source>
        <dbReference type="ARBA" id="ARBA00022448"/>
    </source>
</evidence>
<evidence type="ECO:0000256" key="4">
    <source>
        <dbReference type="ARBA" id="ARBA00022475"/>
    </source>
</evidence>
<dbReference type="Gene3D" id="2.30.30.830">
    <property type="match status" value="1"/>
</dbReference>
<proteinExistence type="inferred from homology"/>
<gene>
    <name evidence="13" type="primary">gspC</name>
    <name evidence="13" type="ORF">IT774_16005</name>
</gene>
<keyword evidence="5" id="KW-0997">Cell inner membrane</keyword>
<evidence type="ECO:0000256" key="1">
    <source>
        <dbReference type="ARBA" id="ARBA00004533"/>
    </source>
</evidence>
<dbReference type="InterPro" id="IPR001478">
    <property type="entry name" value="PDZ"/>
</dbReference>
<feature type="transmembrane region" description="Helical" evidence="11">
    <location>
        <begin position="21"/>
        <end position="43"/>
    </location>
</feature>
<sequence length="318" mass="34264">MTFEKINYHSLTTFWGQHQKTLRNTVVVLLSIYLLAFLARLIWQLVPAPANTAPPSQQTAVIGVGSAAKGGVNLAQIQQLNLFGKPNQAPTAPVQQEVTDAPQTKLNLILTGVVASSVVDNATAIIEHKGTQMVYGLGEKIDGTNAILKQVQADRVIIKNGAQHETLMLDGLDYEESGDAGRMASNRRGRTLQNSGAQRQIASNNPSTRLNEEAAEATNALREQPGDFTDFISISPQTADGQLVGYQVKPGKNPALFDSAGLQPGDIIIQINGLDLTDTQQSMEAMNALRSAQSIELTLTRDGEYQTVYLDMPAPGEE</sequence>
<dbReference type="SUPFAM" id="SSF50156">
    <property type="entry name" value="PDZ domain-like"/>
    <property type="match status" value="1"/>
</dbReference>
<evidence type="ECO:0000256" key="7">
    <source>
        <dbReference type="ARBA" id="ARBA00022927"/>
    </source>
</evidence>
<accession>A0A7S9HCV9</accession>
<dbReference type="NCBIfam" id="TIGR01713">
    <property type="entry name" value="typeII_sec_gspC"/>
    <property type="match status" value="1"/>
</dbReference>
<keyword evidence="3" id="KW-0813">Transport</keyword>
<dbReference type="SMART" id="SM00228">
    <property type="entry name" value="PDZ"/>
    <property type="match status" value="1"/>
</dbReference>
<organism evidence="13 14">
    <name type="scientific">Salinimonas marina</name>
    <dbReference type="NCBI Taxonomy" id="2785918"/>
    <lineage>
        <taxon>Bacteria</taxon>
        <taxon>Pseudomonadati</taxon>
        <taxon>Pseudomonadota</taxon>
        <taxon>Gammaproteobacteria</taxon>
        <taxon>Alteromonadales</taxon>
        <taxon>Alteromonadaceae</taxon>
        <taxon>Alteromonas/Salinimonas group</taxon>
        <taxon>Salinimonas</taxon>
    </lineage>
</organism>
<feature type="domain" description="PDZ" evidence="12">
    <location>
        <begin position="247"/>
        <end position="303"/>
    </location>
</feature>
<keyword evidence="9 11" id="KW-0472">Membrane</keyword>
<keyword evidence="6 11" id="KW-0812">Transmembrane</keyword>
<comment type="similarity">
    <text evidence="2">Belongs to the GSP C family.</text>
</comment>
<evidence type="ECO:0000256" key="8">
    <source>
        <dbReference type="ARBA" id="ARBA00022989"/>
    </source>
</evidence>
<dbReference type="AlphaFoldDB" id="A0A7S9HCV9"/>
<protein>
    <submittedName>
        <fullName evidence="13">Type II secretion system protein GspC</fullName>
    </submittedName>
</protein>
<keyword evidence="4" id="KW-1003">Cell membrane</keyword>
<dbReference type="PROSITE" id="PS50106">
    <property type="entry name" value="PDZ"/>
    <property type="match status" value="1"/>
</dbReference>
<dbReference type="Pfam" id="PF11356">
    <property type="entry name" value="T2SSC"/>
    <property type="match status" value="1"/>
</dbReference>
<evidence type="ECO:0000313" key="14">
    <source>
        <dbReference type="Proteomes" id="UP000595095"/>
    </source>
</evidence>
<dbReference type="GO" id="GO:0015628">
    <property type="term" value="P:protein secretion by the type II secretion system"/>
    <property type="evidence" value="ECO:0007669"/>
    <property type="project" value="InterPro"/>
</dbReference>
<dbReference type="InterPro" id="IPR036034">
    <property type="entry name" value="PDZ_sf"/>
</dbReference>
<evidence type="ECO:0000256" key="10">
    <source>
        <dbReference type="SAM" id="MobiDB-lite"/>
    </source>
</evidence>
<dbReference type="GO" id="GO:0015627">
    <property type="term" value="C:type II protein secretion system complex"/>
    <property type="evidence" value="ECO:0007669"/>
    <property type="project" value="InterPro"/>
</dbReference>
<dbReference type="Gene3D" id="2.30.42.10">
    <property type="match status" value="1"/>
</dbReference>
<dbReference type="InterPro" id="IPR001639">
    <property type="entry name" value="T2SS_protein-GspC"/>
</dbReference>
<dbReference type="Pfam" id="PF13180">
    <property type="entry name" value="PDZ_2"/>
    <property type="match status" value="1"/>
</dbReference>
<comment type="subcellular location">
    <subcellularLocation>
        <location evidence="1">Cell inner membrane</location>
    </subcellularLocation>
</comment>
<dbReference type="KEGG" id="smaa:IT774_16005"/>
<evidence type="ECO:0000256" key="9">
    <source>
        <dbReference type="ARBA" id="ARBA00023136"/>
    </source>
</evidence>
<feature type="compositionally biased region" description="Polar residues" evidence="10">
    <location>
        <begin position="191"/>
        <end position="207"/>
    </location>
</feature>
<evidence type="ECO:0000313" key="13">
    <source>
        <dbReference type="EMBL" id="QPG05570.1"/>
    </source>
</evidence>
<reference evidence="13 14" key="1">
    <citation type="submission" date="2020-11" db="EMBL/GenBank/DDBJ databases">
        <title>Complete genome sequence for Salinimonas sp. strain G2-b.</title>
        <authorList>
            <person name="Park S.-J."/>
        </authorList>
    </citation>
    <scope>NUCLEOTIDE SEQUENCE [LARGE SCALE GENOMIC DNA]</scope>
    <source>
        <strain evidence="13 14">G2-b</strain>
    </source>
</reference>
<dbReference type="RefSeq" id="WP_195810656.1">
    <property type="nucleotide sequence ID" value="NZ_CP064795.1"/>
</dbReference>
<evidence type="ECO:0000259" key="12">
    <source>
        <dbReference type="PROSITE" id="PS50106"/>
    </source>
</evidence>
<keyword evidence="7" id="KW-0653">Protein transport</keyword>
<evidence type="ECO:0000256" key="11">
    <source>
        <dbReference type="SAM" id="Phobius"/>
    </source>
</evidence>
<dbReference type="EMBL" id="CP064795">
    <property type="protein sequence ID" value="QPG05570.1"/>
    <property type="molecule type" value="Genomic_DNA"/>
</dbReference>
<dbReference type="GO" id="GO:0005886">
    <property type="term" value="C:plasma membrane"/>
    <property type="evidence" value="ECO:0007669"/>
    <property type="project" value="UniProtKB-SubCell"/>
</dbReference>